<feature type="transmembrane region" description="Helical" evidence="1">
    <location>
        <begin position="461"/>
        <end position="479"/>
    </location>
</feature>
<feature type="transmembrane region" description="Helical" evidence="1">
    <location>
        <begin position="202"/>
        <end position="227"/>
    </location>
</feature>
<feature type="transmembrane region" description="Helical" evidence="1">
    <location>
        <begin position="723"/>
        <end position="745"/>
    </location>
</feature>
<sequence length="831" mass="92159">MEFQHDDRTYTKVVTRLTVDVPPSWPLAQDLLLSEDSRRYIKAMACLTRSEQKKQQRHWAEWRVGNPVVVSKGGRVKVVDKAHSWVDEYRSEIEVGVWSVRTGAERWFVRLQAPPALAGARWERITVDPGKPGAELVKPKSYAGQGATALVWRFEAMRQQKRATEKTAGEVTEKAKESTVPSVTVWLRPSWQRSWAAQNGRLIALGMSTVGTWLWTIVVAVLLLAAARSYGARSAVPTSRQRGTRRNLIAWAWCVVAVDVMTFADDLINPYVQRRSDNRWLDEWILHGHGFALVIVLLLLAFARPPHRIWSAAGLLALLPLAEMKWPERFDLRPLRVAPMDYVHTASDKALAAQTASACCVMAVTLLAFAAAAWRLATDGQLLPESRQNPGTDRVLRLRIALPAVLGATVVIAVCAALAHERSWQRASWLSDPVDAAYGNDHRINLLWDAMWSVSNGQDWIVGYTYLLTAVAVLAALRAWHISSALSPVDRQGDRAERLLFLTFFPVGVGLGGGLPLGVTLPTSVWIPLHMLALYWAVTLFARRSVLAQPLVKSDRPLAVVLGPGVRAELLARARTYRETHAALRRLDQGLFGDQPPVRETEERNLSDLHQWPAGGVLTAPDRLPPKVSVVDAALALGPRDTWWANGSRAARLALIPGLPAAALTTWVWTVRGEAWESTLSDQFGFPGMVLVFVYWMVTWAGAGFVLGALWRVLPGRRGAVKAIPVTLAFALPAGLDALLSWFTGESVSNLALHVSAMLFVLTVTGIAFDLDTFQGERRYWQSRLGLLLSVYQMRYYSLQVAYLVAQIIAMISIWQFFAEPAVTPEPPEGK</sequence>
<dbReference type="EMBL" id="PYBJ01000002">
    <property type="protein sequence ID" value="PSM44496.1"/>
    <property type="molecule type" value="Genomic_DNA"/>
</dbReference>
<feature type="transmembrane region" description="Helical" evidence="1">
    <location>
        <begin position="525"/>
        <end position="542"/>
    </location>
</feature>
<name>A0A2P8QE39_9ACTN</name>
<keyword evidence="1" id="KW-0472">Membrane</keyword>
<feature type="transmembrane region" description="Helical" evidence="1">
    <location>
        <begin position="689"/>
        <end position="711"/>
    </location>
</feature>
<dbReference type="AlphaFoldDB" id="A0A2P8QE39"/>
<organism evidence="2 3">
    <name type="scientific">Streptomyces dioscori</name>
    <dbReference type="NCBI Taxonomy" id="2109333"/>
    <lineage>
        <taxon>Bacteria</taxon>
        <taxon>Bacillati</taxon>
        <taxon>Actinomycetota</taxon>
        <taxon>Actinomycetes</taxon>
        <taxon>Kitasatosporales</taxon>
        <taxon>Streptomycetaceae</taxon>
        <taxon>Streptomyces</taxon>
        <taxon>Streptomyces aurantiacus group</taxon>
    </lineage>
</organism>
<feature type="transmembrane region" description="Helical" evidence="1">
    <location>
        <begin position="284"/>
        <end position="302"/>
    </location>
</feature>
<evidence type="ECO:0000256" key="1">
    <source>
        <dbReference type="SAM" id="Phobius"/>
    </source>
</evidence>
<keyword evidence="1" id="KW-1133">Transmembrane helix</keyword>
<evidence type="ECO:0000313" key="2">
    <source>
        <dbReference type="EMBL" id="PSM44496.1"/>
    </source>
</evidence>
<feature type="transmembrane region" description="Helical" evidence="1">
    <location>
        <begin position="795"/>
        <end position="818"/>
    </location>
</feature>
<evidence type="ECO:0000313" key="3">
    <source>
        <dbReference type="Proteomes" id="UP000240429"/>
    </source>
</evidence>
<feature type="transmembrane region" description="Helical" evidence="1">
    <location>
        <begin position="751"/>
        <end position="774"/>
    </location>
</feature>
<feature type="transmembrane region" description="Helical" evidence="1">
    <location>
        <begin position="650"/>
        <end position="669"/>
    </location>
</feature>
<accession>A0A2P8QE39</accession>
<feature type="transmembrane region" description="Helical" evidence="1">
    <location>
        <begin position="499"/>
        <end position="519"/>
    </location>
</feature>
<proteinExistence type="predicted"/>
<comment type="caution">
    <text evidence="2">The sequence shown here is derived from an EMBL/GenBank/DDBJ whole genome shotgun (WGS) entry which is preliminary data.</text>
</comment>
<protein>
    <submittedName>
        <fullName evidence="2">Uncharacterized protein</fullName>
    </submittedName>
</protein>
<dbReference type="OrthoDB" id="3543300at2"/>
<gene>
    <name evidence="2" type="ORF">C6Y14_05595</name>
</gene>
<dbReference type="Proteomes" id="UP000240429">
    <property type="component" value="Unassembled WGS sequence"/>
</dbReference>
<dbReference type="InterPro" id="IPR046176">
    <property type="entry name" value="DUF6185"/>
</dbReference>
<feature type="transmembrane region" description="Helical" evidence="1">
    <location>
        <begin position="398"/>
        <end position="419"/>
    </location>
</feature>
<feature type="transmembrane region" description="Helical" evidence="1">
    <location>
        <begin position="248"/>
        <end position="264"/>
    </location>
</feature>
<keyword evidence="1" id="KW-0812">Transmembrane</keyword>
<keyword evidence="3" id="KW-1185">Reference proteome</keyword>
<reference evidence="2 3" key="1">
    <citation type="submission" date="2018-03" db="EMBL/GenBank/DDBJ databases">
        <title>Streptomyces dioscori sp. nov., a novel endophytic actinobacterium isolated from bulbil of Dioscorea bulbifera L.</title>
        <authorList>
            <person name="Zhikuan W."/>
        </authorList>
    </citation>
    <scope>NUCLEOTIDE SEQUENCE [LARGE SCALE GENOMIC DNA]</scope>
    <source>
        <strain evidence="2 3">A217</strain>
    </source>
</reference>
<dbReference type="Pfam" id="PF19683">
    <property type="entry name" value="DUF6185"/>
    <property type="match status" value="1"/>
</dbReference>